<gene>
    <name evidence="1" type="ORF">M5K25_014273</name>
</gene>
<accession>A0ABD0V2Y2</accession>
<evidence type="ECO:0000313" key="1">
    <source>
        <dbReference type="EMBL" id="KAL0916738.1"/>
    </source>
</evidence>
<organism evidence="1 2">
    <name type="scientific">Dendrobium thyrsiflorum</name>
    <name type="common">Pinecone-like raceme dendrobium</name>
    <name type="synonym">Orchid</name>
    <dbReference type="NCBI Taxonomy" id="117978"/>
    <lineage>
        <taxon>Eukaryota</taxon>
        <taxon>Viridiplantae</taxon>
        <taxon>Streptophyta</taxon>
        <taxon>Embryophyta</taxon>
        <taxon>Tracheophyta</taxon>
        <taxon>Spermatophyta</taxon>
        <taxon>Magnoliopsida</taxon>
        <taxon>Liliopsida</taxon>
        <taxon>Asparagales</taxon>
        <taxon>Orchidaceae</taxon>
        <taxon>Epidendroideae</taxon>
        <taxon>Malaxideae</taxon>
        <taxon>Dendrobiinae</taxon>
        <taxon>Dendrobium</taxon>
    </lineage>
</organism>
<proteinExistence type="predicted"/>
<protein>
    <submittedName>
        <fullName evidence="1">Uncharacterized protein</fullName>
    </submittedName>
</protein>
<keyword evidence="2" id="KW-1185">Reference proteome</keyword>
<dbReference type="AlphaFoldDB" id="A0ABD0V2Y2"/>
<reference evidence="1 2" key="1">
    <citation type="journal article" date="2024" name="Plant Biotechnol. J.">
        <title>Dendrobium thyrsiflorum genome and its molecular insights into genes involved in important horticultural traits.</title>
        <authorList>
            <person name="Chen B."/>
            <person name="Wang J.Y."/>
            <person name="Zheng P.J."/>
            <person name="Li K.L."/>
            <person name="Liang Y.M."/>
            <person name="Chen X.F."/>
            <person name="Zhang C."/>
            <person name="Zhao X."/>
            <person name="He X."/>
            <person name="Zhang G.Q."/>
            <person name="Liu Z.J."/>
            <person name="Xu Q."/>
        </authorList>
    </citation>
    <scope>NUCLEOTIDE SEQUENCE [LARGE SCALE GENOMIC DNA]</scope>
    <source>
        <strain evidence="1">GZMU011</strain>
    </source>
</reference>
<sequence length="102" mass="11300">MWTTLPWATQQPPSGRRGLLWRRRGAAIDGRGEAEAVSVKGAPPGCSDVVKKAVEERFAVEELVREVRREMEFAGAEQVEEDREARRVTVNEIFSCSSVAGV</sequence>
<comment type="caution">
    <text evidence="1">The sequence shown here is derived from an EMBL/GenBank/DDBJ whole genome shotgun (WGS) entry which is preliminary data.</text>
</comment>
<evidence type="ECO:0000313" key="2">
    <source>
        <dbReference type="Proteomes" id="UP001552299"/>
    </source>
</evidence>
<dbReference type="Proteomes" id="UP001552299">
    <property type="component" value="Unassembled WGS sequence"/>
</dbReference>
<name>A0ABD0V2Y2_DENTH</name>
<dbReference type="EMBL" id="JANQDX010000011">
    <property type="protein sequence ID" value="KAL0916738.1"/>
    <property type="molecule type" value="Genomic_DNA"/>
</dbReference>